<organism evidence="6 7">
    <name type="scientific">Roseateles chitinivorans</name>
    <dbReference type="NCBI Taxonomy" id="2917965"/>
    <lineage>
        <taxon>Bacteria</taxon>
        <taxon>Pseudomonadati</taxon>
        <taxon>Pseudomonadota</taxon>
        <taxon>Betaproteobacteria</taxon>
        <taxon>Burkholderiales</taxon>
        <taxon>Sphaerotilaceae</taxon>
        <taxon>Roseateles</taxon>
    </lineage>
</organism>
<evidence type="ECO:0000259" key="4">
    <source>
        <dbReference type="Pfam" id="PF13472"/>
    </source>
</evidence>
<protein>
    <recommendedName>
        <fullName evidence="8">SGNH hydrolase-type esterase domain-containing protein</fullName>
    </recommendedName>
</protein>
<evidence type="ECO:0000313" key="6">
    <source>
        <dbReference type="EMBL" id="PIM51854.1"/>
    </source>
</evidence>
<gene>
    <name evidence="6" type="ORF">CS062_17655</name>
</gene>
<dbReference type="PANTHER" id="PTHR37834:SF2">
    <property type="entry name" value="ESTERASE, SGNH HYDROLASE-TYPE"/>
    <property type="match status" value="1"/>
</dbReference>
<dbReference type="CDD" id="cd01831">
    <property type="entry name" value="Endoglucanase_E_like"/>
    <property type="match status" value="1"/>
</dbReference>
<dbReference type="GO" id="GO:0052689">
    <property type="term" value="F:carboxylic ester hydrolase activity"/>
    <property type="evidence" value="ECO:0007669"/>
    <property type="project" value="InterPro"/>
</dbReference>
<sequence length="654" mass="69691">MKFAARLASLARSRRRHQSARPSRERFPSPGHSSESGDMTHHPHFARASLPRRLLRLAGIGALAWSAAALAGTGNGDLSDSNISYVGRWDKSNGATFRSYWNGSYLSTKFTGTTVKVKLAAPTRFKAIIDGVASDYWDASGTINLTPTALANGTHTLKIVAKYEYTELPFQGLVLDAGAATVKPDALPLVEFIGDSITSGVVTSDMVFTDYAWLTGERLGADHTQISYPGISLVDPTWEKPNVPTGMESLYFKLQQATHCSDVACTGNPAWDFANYAAKLVVVNLGSNDVSKSVPGATFQSRYTTFLQNIRAKYPNADIFALRTFNGFYQAETQAAVNARASAGDAKVHYIDTSGWIDAGDLPDSLHPNDAGHVKITYRLLPILLPYLGVVTRNDTSFSYDNTANWLSGAQNGAYLNDNHWSSVTNASYQLPFAGTQVKLYGGQAPAHGIAAVSVDGGAETFVDAYSATRKDDVLLWTSPVLSAGTHTLKVRNTGARNANATGNFVVGDRVDVIDGGLNLLSNAGFENGLGGWNTGANGGTVSTATTRPNSGASHLVHSGTAPYWAYSAQTLTGLSSGQYTVKAWVRGTAGHQLYVKNFGGSPVSVTSVASDGYTQLTISNINVTSGSAEIGFWTSVGSGTGWLHVDDVTFYKQ</sequence>
<dbReference type="Pfam" id="PF13472">
    <property type="entry name" value="Lipase_GDSL_2"/>
    <property type="match status" value="1"/>
</dbReference>
<dbReference type="EMBL" id="PEOG01000051">
    <property type="protein sequence ID" value="PIM51854.1"/>
    <property type="molecule type" value="Genomic_DNA"/>
</dbReference>
<feature type="region of interest" description="Disordered" evidence="2">
    <location>
        <begin position="8"/>
        <end position="43"/>
    </location>
</feature>
<dbReference type="SUPFAM" id="SSF52266">
    <property type="entry name" value="SGNH hydrolase"/>
    <property type="match status" value="1"/>
</dbReference>
<dbReference type="InterPro" id="IPR052762">
    <property type="entry name" value="PCW_deacetylase/CE"/>
</dbReference>
<dbReference type="Gene3D" id="3.40.50.1110">
    <property type="entry name" value="SGNH hydrolase"/>
    <property type="match status" value="1"/>
</dbReference>
<dbReference type="InterPro" id="IPR037461">
    <property type="entry name" value="CtCE2-like_dom"/>
</dbReference>
<proteinExistence type="predicted"/>
<dbReference type="InterPro" id="IPR003305">
    <property type="entry name" value="CenC_carb-bd"/>
</dbReference>
<dbReference type="Pfam" id="PF17996">
    <property type="entry name" value="CE2_N"/>
    <property type="match status" value="1"/>
</dbReference>
<dbReference type="InterPro" id="IPR013830">
    <property type="entry name" value="SGNH_hydro"/>
</dbReference>
<accession>A0A2G9C8A2</accession>
<dbReference type="AlphaFoldDB" id="A0A2G9C8A2"/>
<dbReference type="InterPro" id="IPR040794">
    <property type="entry name" value="CE2_N"/>
</dbReference>
<keyword evidence="1" id="KW-0378">Hydrolase</keyword>
<dbReference type="Pfam" id="PF02018">
    <property type="entry name" value="CBM_4_9"/>
    <property type="match status" value="1"/>
</dbReference>
<comment type="caution">
    <text evidence="6">The sequence shown here is derived from an EMBL/GenBank/DDBJ whole genome shotgun (WGS) entry which is preliminary data.</text>
</comment>
<dbReference type="GO" id="GO:0016798">
    <property type="term" value="F:hydrolase activity, acting on glycosyl bonds"/>
    <property type="evidence" value="ECO:0007669"/>
    <property type="project" value="InterPro"/>
</dbReference>
<reference evidence="6 7" key="1">
    <citation type="submission" date="2017-11" db="EMBL/GenBank/DDBJ databases">
        <title>Draft genome sequence of Mitsuaria sp. HWN-4.</title>
        <authorList>
            <person name="Gundlapally S.R."/>
        </authorList>
    </citation>
    <scope>NUCLEOTIDE SEQUENCE [LARGE SCALE GENOMIC DNA]</scope>
    <source>
        <strain evidence="6 7">HWN-4</strain>
    </source>
</reference>
<dbReference type="PANTHER" id="PTHR37834">
    <property type="entry name" value="GDSL-LIKE LIPASE/ACYLHYDROLASE DOMAIN PROTEIN (AFU_ORTHOLOGUE AFUA_2G00620)"/>
    <property type="match status" value="1"/>
</dbReference>
<dbReference type="Gene3D" id="2.60.120.260">
    <property type="entry name" value="Galactose-binding domain-like"/>
    <property type="match status" value="3"/>
</dbReference>
<evidence type="ECO:0008006" key="8">
    <source>
        <dbReference type="Google" id="ProtNLM"/>
    </source>
</evidence>
<dbReference type="SUPFAM" id="SSF49785">
    <property type="entry name" value="Galactose-binding domain-like"/>
    <property type="match status" value="1"/>
</dbReference>
<evidence type="ECO:0000313" key="7">
    <source>
        <dbReference type="Proteomes" id="UP000231501"/>
    </source>
</evidence>
<feature type="domain" description="Carbohydrate esterase 2 N-terminal" evidence="5">
    <location>
        <begin position="85"/>
        <end position="182"/>
    </location>
</feature>
<dbReference type="Proteomes" id="UP000231501">
    <property type="component" value="Unassembled WGS sequence"/>
</dbReference>
<dbReference type="InterPro" id="IPR036514">
    <property type="entry name" value="SGNH_hydro_sf"/>
</dbReference>
<feature type="domain" description="SGNH hydrolase-type esterase" evidence="4">
    <location>
        <begin position="192"/>
        <end position="373"/>
    </location>
</feature>
<name>A0A2G9C8A2_9BURK</name>
<dbReference type="InterPro" id="IPR008979">
    <property type="entry name" value="Galactose-bd-like_sf"/>
</dbReference>
<evidence type="ECO:0000256" key="1">
    <source>
        <dbReference type="ARBA" id="ARBA00022801"/>
    </source>
</evidence>
<evidence type="ECO:0000256" key="2">
    <source>
        <dbReference type="SAM" id="MobiDB-lite"/>
    </source>
</evidence>
<evidence type="ECO:0000259" key="5">
    <source>
        <dbReference type="Pfam" id="PF17996"/>
    </source>
</evidence>
<feature type="domain" description="CBM-cenC" evidence="3">
    <location>
        <begin position="519"/>
        <end position="597"/>
    </location>
</feature>
<keyword evidence="7" id="KW-1185">Reference proteome</keyword>
<evidence type="ECO:0000259" key="3">
    <source>
        <dbReference type="Pfam" id="PF02018"/>
    </source>
</evidence>